<feature type="region of interest" description="Disordered" evidence="1">
    <location>
        <begin position="475"/>
        <end position="502"/>
    </location>
</feature>
<gene>
    <name evidence="3" type="ORF">FYC77_01440</name>
</gene>
<dbReference type="InterPro" id="IPR047792">
    <property type="entry name" value="Hvo_1808-like"/>
</dbReference>
<evidence type="ECO:0008006" key="5">
    <source>
        <dbReference type="Google" id="ProtNLM"/>
    </source>
</evidence>
<evidence type="ECO:0000256" key="2">
    <source>
        <dbReference type="SAM" id="Phobius"/>
    </source>
</evidence>
<keyword evidence="4" id="KW-1185">Reference proteome</keyword>
<feature type="compositionally biased region" description="Low complexity" evidence="1">
    <location>
        <begin position="479"/>
        <end position="498"/>
    </location>
</feature>
<reference evidence="3 4" key="1">
    <citation type="submission" date="2019-08" db="EMBL/GenBank/DDBJ databases">
        <title>Archaea genome.</title>
        <authorList>
            <person name="Kajale S."/>
            <person name="Shouche Y."/>
            <person name="Deshpande N."/>
            <person name="Sharma A."/>
        </authorList>
    </citation>
    <scope>NUCLEOTIDE SEQUENCE [LARGE SCALE GENOMIC DNA]</scope>
    <source>
        <strain evidence="3 4">ESP3B_9</strain>
    </source>
</reference>
<keyword evidence="2" id="KW-1133">Transmembrane helix</keyword>
<evidence type="ECO:0000256" key="1">
    <source>
        <dbReference type="SAM" id="MobiDB-lite"/>
    </source>
</evidence>
<dbReference type="AlphaFoldDB" id="A0A5D5AS13"/>
<comment type="caution">
    <text evidence="3">The sequence shown here is derived from an EMBL/GenBank/DDBJ whole genome shotgun (WGS) entry which is preliminary data.</text>
</comment>
<feature type="transmembrane region" description="Helical" evidence="2">
    <location>
        <begin position="524"/>
        <end position="547"/>
    </location>
</feature>
<evidence type="ECO:0000313" key="3">
    <source>
        <dbReference type="EMBL" id="TYT63904.1"/>
    </source>
</evidence>
<evidence type="ECO:0000313" key="4">
    <source>
        <dbReference type="Proteomes" id="UP000324104"/>
    </source>
</evidence>
<dbReference type="EMBL" id="VTAW01000001">
    <property type="protein sequence ID" value="TYT63904.1"/>
    <property type="molecule type" value="Genomic_DNA"/>
</dbReference>
<dbReference type="NCBIfam" id="NF038145">
    <property type="entry name" value="Hvo_1808_fam"/>
    <property type="match status" value="1"/>
</dbReference>
<proteinExistence type="predicted"/>
<name>A0A5D5AS13_9EURY</name>
<protein>
    <recommendedName>
        <fullName evidence="5">PGF-CTERM sorting domain-containing protein</fullName>
    </recommendedName>
</protein>
<keyword evidence="2" id="KW-0472">Membrane</keyword>
<dbReference type="RefSeq" id="WP_149079711.1">
    <property type="nucleotide sequence ID" value="NZ_VTAW01000001.1"/>
</dbReference>
<sequence>MNSSRTRTVALLAAALVLLAVLGGVAFFGVVLEERPAGDDRPAEPTTESTIGYVEGYWYDDELPVDDRDDATLAEDELEAVIYRSMARVEVIRELTFEDDVHVDVVSREEYRAEHGDVFGNVSEDELIQRNVNYEALFVVDRATDAEDEYDSLYGGAVNGYYDPTTGEVVVISDNPDEPETDEITLGHELLHALQDQRFGLGGFDRSTIDDTAASNGLVEGDAVWVETEYEQRCETEWNCVIPDDEPGGVSDINWGLYLILFQPYDDGPDYVDYLLAQDDGWAAVDAAYDDPPASSSEVIRPGDERTPVDVALEDRSSDEWEPLEVGGEVANETVGEVGMVSMFAAGAFDSSEPTVLERDDVVTDGGYEYDHRYTDGWVGDELVVYVAADAPESTDPMESVEYTGYVWQSEWQTAEDAEEFLEAYLELLSGYGAEPVDDRANAYEIDDDYPGAYAVDRDGETVTIVRAPSVDDLEEIDGGATATDGAGADIGGPTADGSADATGITASADGDDSDPIAAAVETGLGSIATVAVVVIGTGIAIVVVRGRTAASRAQRRVER</sequence>
<keyword evidence="2" id="KW-0812">Transmembrane</keyword>
<dbReference type="Proteomes" id="UP000324104">
    <property type="component" value="Unassembled WGS sequence"/>
</dbReference>
<accession>A0A5D5AS13</accession>
<organism evidence="3 4">
    <name type="scientific">Natrialba swarupiae</name>
    <dbReference type="NCBI Taxonomy" id="2448032"/>
    <lineage>
        <taxon>Archaea</taxon>
        <taxon>Methanobacteriati</taxon>
        <taxon>Methanobacteriota</taxon>
        <taxon>Stenosarchaea group</taxon>
        <taxon>Halobacteria</taxon>
        <taxon>Halobacteriales</taxon>
        <taxon>Natrialbaceae</taxon>
        <taxon>Natrialba</taxon>
    </lineage>
</organism>